<evidence type="ECO:0000313" key="2">
    <source>
        <dbReference type="EMBL" id="RUP49854.1"/>
    </source>
</evidence>
<evidence type="ECO:0000256" key="1">
    <source>
        <dbReference type="SAM" id="SignalP"/>
    </source>
</evidence>
<keyword evidence="1" id="KW-0732">Signal</keyword>
<name>A0A433DG91_9FUNG</name>
<feature type="signal peptide" evidence="1">
    <location>
        <begin position="1"/>
        <end position="18"/>
    </location>
</feature>
<sequence length="65" mass="7195">MTTVTCFTKLLLLPATRCGHHVFLPSSLVTMTLIGLPSSASNNELEMNLRRTITLTDEHVLTEPK</sequence>
<dbReference type="EMBL" id="RBNI01001904">
    <property type="protein sequence ID" value="RUP49854.1"/>
    <property type="molecule type" value="Genomic_DNA"/>
</dbReference>
<accession>A0A433DG91</accession>
<evidence type="ECO:0000313" key="3">
    <source>
        <dbReference type="Proteomes" id="UP000268093"/>
    </source>
</evidence>
<comment type="caution">
    <text evidence="2">The sequence shown here is derived from an EMBL/GenBank/DDBJ whole genome shotgun (WGS) entry which is preliminary data.</text>
</comment>
<dbReference type="AlphaFoldDB" id="A0A433DG91"/>
<dbReference type="Proteomes" id="UP000268093">
    <property type="component" value="Unassembled WGS sequence"/>
</dbReference>
<reference evidence="2 3" key="1">
    <citation type="journal article" date="2018" name="New Phytol.">
        <title>Phylogenomics of Endogonaceae and evolution of mycorrhizas within Mucoromycota.</title>
        <authorList>
            <person name="Chang Y."/>
            <person name="Desiro A."/>
            <person name="Na H."/>
            <person name="Sandor L."/>
            <person name="Lipzen A."/>
            <person name="Clum A."/>
            <person name="Barry K."/>
            <person name="Grigoriev I.V."/>
            <person name="Martin F.M."/>
            <person name="Stajich J.E."/>
            <person name="Smith M.E."/>
            <person name="Bonito G."/>
            <person name="Spatafora J.W."/>
        </authorList>
    </citation>
    <scope>NUCLEOTIDE SEQUENCE [LARGE SCALE GENOMIC DNA]</scope>
    <source>
        <strain evidence="2 3">GMNB39</strain>
    </source>
</reference>
<organism evidence="2 3">
    <name type="scientific">Jimgerdemannia flammicorona</name>
    <dbReference type="NCBI Taxonomy" id="994334"/>
    <lineage>
        <taxon>Eukaryota</taxon>
        <taxon>Fungi</taxon>
        <taxon>Fungi incertae sedis</taxon>
        <taxon>Mucoromycota</taxon>
        <taxon>Mucoromycotina</taxon>
        <taxon>Endogonomycetes</taxon>
        <taxon>Endogonales</taxon>
        <taxon>Endogonaceae</taxon>
        <taxon>Jimgerdemannia</taxon>
    </lineage>
</organism>
<proteinExistence type="predicted"/>
<keyword evidence="3" id="KW-1185">Reference proteome</keyword>
<feature type="chain" id="PRO_5019093239" evidence="1">
    <location>
        <begin position="19"/>
        <end position="65"/>
    </location>
</feature>
<gene>
    <name evidence="2" type="ORF">BC936DRAFT_141213</name>
</gene>
<protein>
    <submittedName>
        <fullName evidence="2">Uncharacterized protein</fullName>
    </submittedName>
</protein>